<dbReference type="GO" id="GO:0004714">
    <property type="term" value="F:transmembrane receptor protein tyrosine kinase activity"/>
    <property type="evidence" value="ECO:0007669"/>
    <property type="project" value="UniProtKB-EC"/>
</dbReference>
<dbReference type="Proteomes" id="UP000225706">
    <property type="component" value="Unassembled WGS sequence"/>
</dbReference>
<sequence length="557" mass="62859">MEFSVLLIASVFLIKVSEAQVFVLTPVSPIQAQDGVNITLHWDYHSSSHILNLAQWGTMTPDGTLETIIAQQQGNKPVEYLSSSYKDRVFVMEKASLTFINVKMDDGGRYGCKLAFRDAKILNYTILEVSAIATTDAFPTADGTADDDTINTHPIYLAFVAVVLFLIILVVVYLFITCRKREALTGRKKTETARPDTNMIEMNPVSRNYMYADTETTLDPNGPYDDVIRQEYSVIPPILPNATEKDWEVPKENLVLAKVIGRGAFGKVARGMAKGINENREDMHVAIKMLKENATDENRQDLLAELNMMKKLEPHQNVIQLLGCVPKSDPVMVITEYVPYGDLLGYLRKSRGLHDTYYNDPDIKPQSSLGSEHLFTFAWDIATGMDYLSSKKIVHRDLAARNVLVGEVKICKITDFGLARDVFKEDLYRRTATGRLPVKWTAIESLLYGTCTTMSDIWSYGIVMYEIFTIGGSPYPKIDGKSLASLLQEGYRMPKPSHLDEQLYKVMNACWNEKPKERPSFAVLRGTMEDMSKEKGTYINLQDYDSKLYQNVDDMDA</sequence>
<keyword evidence="7 16" id="KW-0067">ATP-binding</keyword>
<evidence type="ECO:0000256" key="4">
    <source>
        <dbReference type="ARBA" id="ARBA00022692"/>
    </source>
</evidence>
<evidence type="ECO:0000256" key="16">
    <source>
        <dbReference type="PIRSR" id="PIRSR000615-2"/>
    </source>
</evidence>
<keyword evidence="9 19" id="KW-0472">Membrane</keyword>
<dbReference type="Gene3D" id="3.30.200.20">
    <property type="entry name" value="Phosphorylase Kinase, domain 1"/>
    <property type="match status" value="1"/>
</dbReference>
<evidence type="ECO:0000256" key="12">
    <source>
        <dbReference type="ARBA" id="ARBA00023170"/>
    </source>
</evidence>
<evidence type="ECO:0000256" key="20">
    <source>
        <dbReference type="SAM" id="SignalP"/>
    </source>
</evidence>
<evidence type="ECO:0000313" key="22">
    <source>
        <dbReference type="EMBL" id="PFX15805.1"/>
    </source>
</evidence>
<proteinExistence type="predicted"/>
<dbReference type="InterPro" id="IPR011009">
    <property type="entry name" value="Kinase-like_dom_sf"/>
</dbReference>
<feature type="binding site" evidence="17">
    <location>
        <position position="402"/>
    </location>
    <ligand>
        <name>Mg(2+)</name>
        <dbReference type="ChEBI" id="CHEBI:18420"/>
    </ligand>
</feature>
<evidence type="ECO:0000256" key="17">
    <source>
        <dbReference type="PIRSR" id="PIRSR000615-3"/>
    </source>
</evidence>
<evidence type="ECO:0000256" key="15">
    <source>
        <dbReference type="PIRSR" id="PIRSR000615-1"/>
    </source>
</evidence>
<evidence type="ECO:0000259" key="21">
    <source>
        <dbReference type="PROSITE" id="PS50011"/>
    </source>
</evidence>
<keyword evidence="6" id="KW-0418">Kinase</keyword>
<comment type="caution">
    <text evidence="22">The sequence shown here is derived from an EMBL/GenBank/DDBJ whole genome shotgun (WGS) entry which is preliminary data.</text>
</comment>
<evidence type="ECO:0000256" key="14">
    <source>
        <dbReference type="ARBA" id="ARBA00051243"/>
    </source>
</evidence>
<dbReference type="PANTHER" id="PTHR24416">
    <property type="entry name" value="TYROSINE-PROTEIN KINASE RECEPTOR"/>
    <property type="match status" value="1"/>
</dbReference>
<dbReference type="Gene3D" id="2.60.40.10">
    <property type="entry name" value="Immunoglobulins"/>
    <property type="match status" value="1"/>
</dbReference>
<evidence type="ECO:0000256" key="9">
    <source>
        <dbReference type="ARBA" id="ARBA00023136"/>
    </source>
</evidence>
<dbReference type="GO" id="GO:0043235">
    <property type="term" value="C:receptor complex"/>
    <property type="evidence" value="ECO:0007669"/>
    <property type="project" value="TreeGrafter"/>
</dbReference>
<keyword evidence="5 16" id="KW-0547">Nucleotide-binding</keyword>
<evidence type="ECO:0000256" key="2">
    <source>
        <dbReference type="ARBA" id="ARBA00011902"/>
    </source>
</evidence>
<feature type="binding site" evidence="16 18">
    <location>
        <position position="288"/>
    </location>
    <ligand>
        <name>ATP</name>
        <dbReference type="ChEBI" id="CHEBI:30616"/>
    </ligand>
</feature>
<feature type="binding site" evidence="16">
    <location>
        <begin position="336"/>
        <end position="342"/>
    </location>
    <ligand>
        <name>ATP</name>
        <dbReference type="ChEBI" id="CHEBI:30616"/>
    </ligand>
</feature>
<evidence type="ECO:0000256" key="11">
    <source>
        <dbReference type="ARBA" id="ARBA00023157"/>
    </source>
</evidence>
<keyword evidence="4 19" id="KW-0812">Transmembrane</keyword>
<protein>
    <recommendedName>
        <fullName evidence="2">receptor protein-tyrosine kinase</fullName>
        <ecNumber evidence="2">2.7.10.1</ecNumber>
    </recommendedName>
</protein>
<dbReference type="InterPro" id="IPR013783">
    <property type="entry name" value="Ig-like_fold"/>
</dbReference>
<dbReference type="InterPro" id="IPR008266">
    <property type="entry name" value="Tyr_kinase_AS"/>
</dbReference>
<keyword evidence="11" id="KW-1015">Disulfide bond</keyword>
<keyword evidence="12 22" id="KW-0675">Receptor</keyword>
<name>A0A2B4RHR2_STYPI</name>
<keyword evidence="20" id="KW-0732">Signal</keyword>
<keyword evidence="10" id="KW-0829">Tyrosine-protein kinase</keyword>
<dbReference type="GO" id="GO:0005886">
    <property type="term" value="C:plasma membrane"/>
    <property type="evidence" value="ECO:0007669"/>
    <property type="project" value="TreeGrafter"/>
</dbReference>
<evidence type="ECO:0000256" key="13">
    <source>
        <dbReference type="ARBA" id="ARBA00023180"/>
    </source>
</evidence>
<feature type="active site" description="Proton acceptor" evidence="15">
    <location>
        <position position="397"/>
    </location>
</feature>
<keyword evidence="3" id="KW-0808">Transferase</keyword>
<evidence type="ECO:0000256" key="3">
    <source>
        <dbReference type="ARBA" id="ARBA00022679"/>
    </source>
</evidence>
<organism evidence="22 23">
    <name type="scientific">Stylophora pistillata</name>
    <name type="common">Smooth cauliflower coral</name>
    <dbReference type="NCBI Taxonomy" id="50429"/>
    <lineage>
        <taxon>Eukaryota</taxon>
        <taxon>Metazoa</taxon>
        <taxon>Cnidaria</taxon>
        <taxon>Anthozoa</taxon>
        <taxon>Hexacorallia</taxon>
        <taxon>Scleractinia</taxon>
        <taxon>Astrocoeniina</taxon>
        <taxon>Pocilloporidae</taxon>
        <taxon>Stylophora</taxon>
    </lineage>
</organism>
<feature type="chain" id="PRO_5012563932" description="receptor protein-tyrosine kinase" evidence="20">
    <location>
        <begin position="20"/>
        <end position="557"/>
    </location>
</feature>
<dbReference type="InterPro" id="IPR020635">
    <property type="entry name" value="Tyr_kinase_cat_dom"/>
</dbReference>
<dbReference type="AlphaFoldDB" id="A0A2B4RHR2"/>
<keyword evidence="17" id="KW-0479">Metal-binding</keyword>
<evidence type="ECO:0000256" key="19">
    <source>
        <dbReference type="SAM" id="Phobius"/>
    </source>
</evidence>
<evidence type="ECO:0000256" key="7">
    <source>
        <dbReference type="ARBA" id="ARBA00022840"/>
    </source>
</evidence>
<dbReference type="FunFam" id="1.10.510.10:FF:000554">
    <property type="entry name" value="Predicted protein"/>
    <property type="match status" value="1"/>
</dbReference>
<evidence type="ECO:0000256" key="10">
    <source>
        <dbReference type="ARBA" id="ARBA00023137"/>
    </source>
</evidence>
<dbReference type="SUPFAM" id="SSF56112">
    <property type="entry name" value="Protein kinase-like (PK-like)"/>
    <property type="match status" value="1"/>
</dbReference>
<evidence type="ECO:0000256" key="5">
    <source>
        <dbReference type="ARBA" id="ARBA00022741"/>
    </source>
</evidence>
<dbReference type="EMBL" id="LSMT01000608">
    <property type="protein sequence ID" value="PFX15805.1"/>
    <property type="molecule type" value="Genomic_DNA"/>
</dbReference>
<dbReference type="PRINTS" id="PR00109">
    <property type="entry name" value="TYRKINASE"/>
</dbReference>
<dbReference type="PROSITE" id="PS00107">
    <property type="entry name" value="PROTEIN_KINASE_ATP"/>
    <property type="match status" value="1"/>
</dbReference>
<dbReference type="InterPro" id="IPR001245">
    <property type="entry name" value="Ser-Thr/Tyr_kinase_cat_dom"/>
</dbReference>
<dbReference type="PANTHER" id="PTHR24416:SF621">
    <property type="entry name" value="TYROSINE KINASE RECEPTOR CAD96CA"/>
    <property type="match status" value="1"/>
</dbReference>
<keyword evidence="17" id="KW-0460">Magnesium</keyword>
<dbReference type="Pfam" id="PF07714">
    <property type="entry name" value="PK_Tyr_Ser-Thr"/>
    <property type="match status" value="1"/>
</dbReference>
<dbReference type="InterPro" id="IPR050122">
    <property type="entry name" value="RTK"/>
</dbReference>
<dbReference type="PROSITE" id="PS50011">
    <property type="entry name" value="PROTEIN_KINASE_DOM"/>
    <property type="match status" value="1"/>
</dbReference>
<dbReference type="SMART" id="SM00219">
    <property type="entry name" value="TyrKc"/>
    <property type="match status" value="1"/>
</dbReference>
<accession>A0A2B4RHR2</accession>
<dbReference type="EC" id="2.7.10.1" evidence="2"/>
<dbReference type="SUPFAM" id="SSF48726">
    <property type="entry name" value="Immunoglobulin"/>
    <property type="match status" value="1"/>
</dbReference>
<dbReference type="CDD" id="cd00192">
    <property type="entry name" value="PTKc"/>
    <property type="match status" value="1"/>
</dbReference>
<feature type="binding site" evidence="16">
    <location>
        <position position="401"/>
    </location>
    <ligand>
        <name>ATP</name>
        <dbReference type="ChEBI" id="CHEBI:30616"/>
    </ligand>
</feature>
<dbReference type="GO" id="GO:0046872">
    <property type="term" value="F:metal ion binding"/>
    <property type="evidence" value="ECO:0007669"/>
    <property type="project" value="UniProtKB-KW"/>
</dbReference>
<dbReference type="InterPro" id="IPR036179">
    <property type="entry name" value="Ig-like_dom_sf"/>
</dbReference>
<dbReference type="PROSITE" id="PS00109">
    <property type="entry name" value="PROTEIN_KINASE_TYR"/>
    <property type="match status" value="1"/>
</dbReference>
<keyword evidence="8 19" id="KW-1133">Transmembrane helix</keyword>
<evidence type="ECO:0000256" key="6">
    <source>
        <dbReference type="ARBA" id="ARBA00022777"/>
    </source>
</evidence>
<dbReference type="InterPro" id="IPR000719">
    <property type="entry name" value="Prot_kinase_dom"/>
</dbReference>
<dbReference type="GO" id="GO:0005524">
    <property type="term" value="F:ATP binding"/>
    <property type="evidence" value="ECO:0007669"/>
    <property type="project" value="UniProtKB-UniRule"/>
</dbReference>
<feature type="transmembrane region" description="Helical" evidence="19">
    <location>
        <begin position="155"/>
        <end position="176"/>
    </location>
</feature>
<comment type="subcellular location">
    <subcellularLocation>
        <location evidence="1">Membrane</location>
        <topology evidence="1">Single-pass membrane protein</topology>
    </subcellularLocation>
</comment>
<comment type="catalytic activity">
    <reaction evidence="14">
        <text>L-tyrosyl-[protein] + ATP = O-phospho-L-tyrosyl-[protein] + ADP + H(+)</text>
        <dbReference type="Rhea" id="RHEA:10596"/>
        <dbReference type="Rhea" id="RHEA-COMP:10136"/>
        <dbReference type="Rhea" id="RHEA-COMP:20101"/>
        <dbReference type="ChEBI" id="CHEBI:15378"/>
        <dbReference type="ChEBI" id="CHEBI:30616"/>
        <dbReference type="ChEBI" id="CHEBI:46858"/>
        <dbReference type="ChEBI" id="CHEBI:61978"/>
        <dbReference type="ChEBI" id="CHEBI:456216"/>
        <dbReference type="EC" id="2.7.10.1"/>
    </reaction>
</comment>
<dbReference type="Gene3D" id="1.10.510.10">
    <property type="entry name" value="Transferase(Phosphotransferase) domain 1"/>
    <property type="match status" value="1"/>
</dbReference>
<keyword evidence="13" id="KW-0325">Glycoprotein</keyword>
<dbReference type="GO" id="GO:0007169">
    <property type="term" value="P:cell surface receptor protein tyrosine kinase signaling pathway"/>
    <property type="evidence" value="ECO:0007669"/>
    <property type="project" value="TreeGrafter"/>
</dbReference>
<reference evidence="23" key="1">
    <citation type="journal article" date="2017" name="bioRxiv">
        <title>Comparative analysis of the genomes of Stylophora pistillata and Acropora digitifera provides evidence for extensive differences between species of corals.</title>
        <authorList>
            <person name="Voolstra C.R."/>
            <person name="Li Y."/>
            <person name="Liew Y.J."/>
            <person name="Baumgarten S."/>
            <person name="Zoccola D."/>
            <person name="Flot J.-F."/>
            <person name="Tambutte S."/>
            <person name="Allemand D."/>
            <person name="Aranda M."/>
        </authorList>
    </citation>
    <scope>NUCLEOTIDE SEQUENCE [LARGE SCALE GENOMIC DNA]</scope>
</reference>
<evidence type="ECO:0000256" key="1">
    <source>
        <dbReference type="ARBA" id="ARBA00004167"/>
    </source>
</evidence>
<evidence type="ECO:0000256" key="18">
    <source>
        <dbReference type="PROSITE-ProRule" id="PRU10141"/>
    </source>
</evidence>
<dbReference type="OrthoDB" id="546826at2759"/>
<feature type="binding site" evidence="16">
    <location>
        <begin position="261"/>
        <end position="268"/>
    </location>
    <ligand>
        <name>ATP</name>
        <dbReference type="ChEBI" id="CHEBI:30616"/>
    </ligand>
</feature>
<dbReference type="STRING" id="50429.A0A2B4RHR2"/>
<keyword evidence="23" id="KW-1185">Reference proteome</keyword>
<gene>
    <name evidence="22" type="primary">FGFR3</name>
    <name evidence="22" type="ORF">AWC38_SpisGene19958</name>
</gene>
<feature type="domain" description="Protein kinase" evidence="21">
    <location>
        <begin position="254"/>
        <end position="539"/>
    </location>
</feature>
<dbReference type="InterPro" id="IPR017441">
    <property type="entry name" value="Protein_kinase_ATP_BS"/>
</dbReference>
<evidence type="ECO:0000313" key="23">
    <source>
        <dbReference type="Proteomes" id="UP000225706"/>
    </source>
</evidence>
<feature type="binding site" evidence="17">
    <location>
        <position position="232"/>
    </location>
    <ligand>
        <name>Mg(2+)</name>
        <dbReference type="ChEBI" id="CHEBI:18420"/>
    </ligand>
</feature>
<feature type="binding site" evidence="17">
    <location>
        <position position="415"/>
    </location>
    <ligand>
        <name>Mg(2+)</name>
        <dbReference type="ChEBI" id="CHEBI:18420"/>
    </ligand>
</feature>
<evidence type="ECO:0000256" key="8">
    <source>
        <dbReference type="ARBA" id="ARBA00022989"/>
    </source>
</evidence>
<feature type="signal peptide" evidence="20">
    <location>
        <begin position="1"/>
        <end position="19"/>
    </location>
</feature>